<organism evidence="1 2">
    <name type="scientific">Perkinsus olseni</name>
    <name type="common">Perkinsus atlanticus</name>
    <dbReference type="NCBI Taxonomy" id="32597"/>
    <lineage>
        <taxon>Eukaryota</taxon>
        <taxon>Sar</taxon>
        <taxon>Alveolata</taxon>
        <taxon>Perkinsozoa</taxon>
        <taxon>Perkinsea</taxon>
        <taxon>Perkinsida</taxon>
        <taxon>Perkinsidae</taxon>
        <taxon>Perkinsus</taxon>
    </lineage>
</organism>
<dbReference type="EMBL" id="JABANP010000042">
    <property type="protein sequence ID" value="KAF4693649.1"/>
    <property type="molecule type" value="Genomic_DNA"/>
</dbReference>
<gene>
    <name evidence="1" type="primary">LZTR1_2</name>
    <name evidence="1" type="ORF">FOZ60_010323</name>
</gene>
<comment type="caution">
    <text evidence="1">The sequence shown here is derived from an EMBL/GenBank/DDBJ whole genome shotgun (WGS) entry which is preliminary data.</text>
</comment>
<accession>A0A7J6PBX0</accession>
<reference evidence="1 2" key="1">
    <citation type="submission" date="2020-04" db="EMBL/GenBank/DDBJ databases">
        <title>Perkinsus olseni comparative genomics.</title>
        <authorList>
            <person name="Bogema D.R."/>
        </authorList>
    </citation>
    <scope>NUCLEOTIDE SEQUENCE [LARGE SCALE GENOMIC DNA]</scope>
    <source>
        <strain evidence="1">00978-12</strain>
    </source>
</reference>
<dbReference type="AlphaFoldDB" id="A0A7J6PBX0"/>
<sequence>MVQPVAMKWQLPMGSHEGRPGPTRCTALRLLYFIHTDRALDLTTMDCMQLYDLFREAARYDLDRLASLCHRQIRIRLRPEFVLVILRDCYDSVRRHLPIPSVTISTPSFKSHPCRPAAELRTASS</sequence>
<protein>
    <submittedName>
        <fullName evidence="1">Leucine-zipper-like transcriptional regulator 1</fullName>
    </submittedName>
</protein>
<name>A0A7J6PBX0_PEROL</name>
<dbReference type="Proteomes" id="UP000541610">
    <property type="component" value="Unassembled WGS sequence"/>
</dbReference>
<evidence type="ECO:0000313" key="2">
    <source>
        <dbReference type="Proteomes" id="UP000541610"/>
    </source>
</evidence>
<proteinExistence type="predicted"/>
<evidence type="ECO:0000313" key="1">
    <source>
        <dbReference type="EMBL" id="KAF4693649.1"/>
    </source>
</evidence>